<evidence type="ECO:0000256" key="4">
    <source>
        <dbReference type="ARBA" id="ARBA00023136"/>
    </source>
</evidence>
<keyword evidence="4 5" id="KW-0472">Membrane</keyword>
<gene>
    <name evidence="8" type="ORF">M9Y10_043038</name>
</gene>
<dbReference type="SUPFAM" id="SSF52540">
    <property type="entry name" value="P-loop containing nucleoside triphosphate hydrolases"/>
    <property type="match status" value="1"/>
</dbReference>
<dbReference type="Pfam" id="PF00005">
    <property type="entry name" value="ABC_tran"/>
    <property type="match status" value="1"/>
</dbReference>
<dbReference type="InterPro" id="IPR036640">
    <property type="entry name" value="ABC1_TM_sf"/>
</dbReference>
<dbReference type="Gene3D" id="3.40.50.300">
    <property type="entry name" value="P-loop containing nucleotide triphosphate hydrolases"/>
    <property type="match status" value="1"/>
</dbReference>
<dbReference type="PANTHER" id="PTHR43394">
    <property type="entry name" value="ATP-DEPENDENT PERMEASE MDL1, MITOCHONDRIAL"/>
    <property type="match status" value="1"/>
</dbReference>
<proteinExistence type="predicted"/>
<evidence type="ECO:0008006" key="10">
    <source>
        <dbReference type="Google" id="ProtNLM"/>
    </source>
</evidence>
<keyword evidence="9" id="KW-1185">Reference proteome</keyword>
<evidence type="ECO:0000256" key="3">
    <source>
        <dbReference type="ARBA" id="ARBA00022989"/>
    </source>
</evidence>
<evidence type="ECO:0000259" key="6">
    <source>
        <dbReference type="PROSITE" id="PS50893"/>
    </source>
</evidence>
<evidence type="ECO:0000259" key="7">
    <source>
        <dbReference type="PROSITE" id="PS50929"/>
    </source>
</evidence>
<evidence type="ECO:0000256" key="2">
    <source>
        <dbReference type="ARBA" id="ARBA00022692"/>
    </source>
</evidence>
<dbReference type="PROSITE" id="PS50929">
    <property type="entry name" value="ABC_TM1F"/>
    <property type="match status" value="1"/>
</dbReference>
<dbReference type="InterPro" id="IPR027417">
    <property type="entry name" value="P-loop_NTPase"/>
</dbReference>
<dbReference type="InterPro" id="IPR003439">
    <property type="entry name" value="ABC_transporter-like_ATP-bd"/>
</dbReference>
<feature type="transmembrane region" description="Helical" evidence="5">
    <location>
        <begin position="170"/>
        <end position="191"/>
    </location>
</feature>
<name>A0ABR2JYY0_9EUKA</name>
<evidence type="ECO:0000313" key="8">
    <source>
        <dbReference type="EMBL" id="KAK8883936.1"/>
    </source>
</evidence>
<dbReference type="Gene3D" id="1.20.1560.10">
    <property type="entry name" value="ABC transporter type 1, transmembrane domain"/>
    <property type="match status" value="1"/>
</dbReference>
<dbReference type="SUPFAM" id="SSF90123">
    <property type="entry name" value="ABC transporter transmembrane region"/>
    <property type="match status" value="1"/>
</dbReference>
<dbReference type="InterPro" id="IPR039421">
    <property type="entry name" value="Type_1_exporter"/>
</dbReference>
<reference evidence="8 9" key="1">
    <citation type="submission" date="2024-04" db="EMBL/GenBank/DDBJ databases">
        <title>Tritrichomonas musculus Genome.</title>
        <authorList>
            <person name="Alves-Ferreira E."/>
            <person name="Grigg M."/>
            <person name="Lorenzi H."/>
            <person name="Galac M."/>
        </authorList>
    </citation>
    <scope>NUCLEOTIDE SEQUENCE [LARGE SCALE GENOMIC DNA]</scope>
    <source>
        <strain evidence="8 9">EAF2021</strain>
    </source>
</reference>
<feature type="domain" description="ABC transmembrane type-1" evidence="7">
    <location>
        <begin position="1"/>
        <end position="223"/>
    </location>
</feature>
<dbReference type="EMBL" id="JAPFFF010000008">
    <property type="protein sequence ID" value="KAK8883936.1"/>
    <property type="molecule type" value="Genomic_DNA"/>
</dbReference>
<dbReference type="InterPro" id="IPR017871">
    <property type="entry name" value="ABC_transporter-like_CS"/>
</dbReference>
<feature type="domain" description="ABC transporter" evidence="6">
    <location>
        <begin position="265"/>
        <end position="450"/>
    </location>
</feature>
<feature type="transmembrane region" description="Helical" evidence="5">
    <location>
        <begin position="96"/>
        <end position="116"/>
    </location>
</feature>
<keyword evidence="2 5" id="KW-0812">Transmembrane</keyword>
<comment type="caution">
    <text evidence="8">The sequence shown here is derived from an EMBL/GenBank/DDBJ whole genome shotgun (WGS) entry which is preliminary data.</text>
</comment>
<organism evidence="8 9">
    <name type="scientific">Tritrichomonas musculus</name>
    <dbReference type="NCBI Taxonomy" id="1915356"/>
    <lineage>
        <taxon>Eukaryota</taxon>
        <taxon>Metamonada</taxon>
        <taxon>Parabasalia</taxon>
        <taxon>Tritrichomonadida</taxon>
        <taxon>Tritrichomonadidae</taxon>
        <taxon>Tritrichomonas</taxon>
    </lineage>
</organism>
<protein>
    <recommendedName>
        <fullName evidence="10">ABC transporter family protein</fullName>
    </recommendedName>
</protein>
<evidence type="ECO:0000256" key="5">
    <source>
        <dbReference type="SAM" id="Phobius"/>
    </source>
</evidence>
<comment type="subcellular location">
    <subcellularLocation>
        <location evidence="1">Membrane</location>
        <topology evidence="1">Multi-pass membrane protein</topology>
    </subcellularLocation>
</comment>
<sequence>MAVATAICIFMVSFLWVRMGSRFILDLKAQLFDSLKMNDIPYFDITPIGSVLTLLGEDSQLVQENFGTTKGIQFQNMGQFLTGIILAYAYQWKLTLIATCVFPFAILNIFLFSIFIDKHINRKFFFVARMTTIAKETLASIRTVSGFNREDIEYIIDCSVKEEQKALAGVNSMFTIIMNGVWTVIIGNLYYGGTIVDKGQLQAGNLMSVFGFMIFGSMGLIELQSSLQGEQKAISSGSRILSVISHVLSIPFSGGDTISDFKGHITFQNVSFKYHTRDVYVLKNTSFEIKPGQMGALVGHSRSGKSMCVQLLERFYDVNEGFIFLDGHDITTLDPRWLHRQIGLVSQEPILFQLSIKENIMYAKPDAIMEEEERAAEMANAKKFIEKLNGKYDFFFGEKGGSLSGGQRQRIAIARALIKQLQLSIPQVRKKFNKHWTKSCLQEHLLSLHID</sequence>
<evidence type="ECO:0000313" key="9">
    <source>
        <dbReference type="Proteomes" id="UP001470230"/>
    </source>
</evidence>
<keyword evidence="3 5" id="KW-1133">Transmembrane helix</keyword>
<dbReference type="PROSITE" id="PS00211">
    <property type="entry name" value="ABC_TRANSPORTER_1"/>
    <property type="match status" value="1"/>
</dbReference>
<dbReference type="InterPro" id="IPR011527">
    <property type="entry name" value="ABC1_TM_dom"/>
</dbReference>
<dbReference type="Proteomes" id="UP001470230">
    <property type="component" value="Unassembled WGS sequence"/>
</dbReference>
<dbReference type="Pfam" id="PF00664">
    <property type="entry name" value="ABC_membrane"/>
    <property type="match status" value="1"/>
</dbReference>
<accession>A0ABR2JYY0</accession>
<evidence type="ECO:0000256" key="1">
    <source>
        <dbReference type="ARBA" id="ARBA00004141"/>
    </source>
</evidence>
<feature type="transmembrane region" description="Helical" evidence="5">
    <location>
        <begin position="203"/>
        <end position="223"/>
    </location>
</feature>
<dbReference type="PROSITE" id="PS50893">
    <property type="entry name" value="ABC_TRANSPORTER_2"/>
    <property type="match status" value="1"/>
</dbReference>
<dbReference type="PANTHER" id="PTHR43394:SF1">
    <property type="entry name" value="ATP-BINDING CASSETTE SUB-FAMILY B MEMBER 10, MITOCHONDRIAL"/>
    <property type="match status" value="1"/>
</dbReference>